<gene>
    <name evidence="1" type="ORF">GCM10022210_41790</name>
</gene>
<evidence type="ECO:0000313" key="2">
    <source>
        <dbReference type="Proteomes" id="UP001500742"/>
    </source>
</evidence>
<dbReference type="InterPro" id="IPR023393">
    <property type="entry name" value="START-like_dom_sf"/>
</dbReference>
<evidence type="ECO:0008006" key="3">
    <source>
        <dbReference type="Google" id="ProtNLM"/>
    </source>
</evidence>
<dbReference type="Pfam" id="PF10604">
    <property type="entry name" value="Polyketide_cyc2"/>
    <property type="match status" value="1"/>
</dbReference>
<protein>
    <recommendedName>
        <fullName evidence="3">Polyketide cyclase</fullName>
    </recommendedName>
</protein>
<proteinExistence type="predicted"/>
<organism evidence="1 2">
    <name type="scientific">Mucilaginibacter dorajii</name>
    <dbReference type="NCBI Taxonomy" id="692994"/>
    <lineage>
        <taxon>Bacteria</taxon>
        <taxon>Pseudomonadati</taxon>
        <taxon>Bacteroidota</taxon>
        <taxon>Sphingobacteriia</taxon>
        <taxon>Sphingobacteriales</taxon>
        <taxon>Sphingobacteriaceae</taxon>
        <taxon>Mucilaginibacter</taxon>
    </lineage>
</organism>
<dbReference type="EMBL" id="BAAAZC010000029">
    <property type="protein sequence ID" value="GAA3985339.1"/>
    <property type="molecule type" value="Genomic_DNA"/>
</dbReference>
<dbReference type="InterPro" id="IPR019587">
    <property type="entry name" value="Polyketide_cyclase/dehydratase"/>
</dbReference>
<sequence>MWKKTYSMVTKDVTKEQMWKLFADVNNWHEWDSNIEFAKIEGEFEAGNHFILRPKGGPNVKVNLTETVKNQKYIDVTNFALAKMYDEHLFEDTADGLKITNTLWVTGLLSFVGIKLVAQKIVDDTPADMLKQIAAAKKL</sequence>
<comment type="caution">
    <text evidence="1">The sequence shown here is derived from an EMBL/GenBank/DDBJ whole genome shotgun (WGS) entry which is preliminary data.</text>
</comment>
<name>A0ABP7QNQ2_9SPHI</name>
<reference evidence="2" key="1">
    <citation type="journal article" date="2019" name="Int. J. Syst. Evol. Microbiol.">
        <title>The Global Catalogue of Microorganisms (GCM) 10K type strain sequencing project: providing services to taxonomists for standard genome sequencing and annotation.</title>
        <authorList>
            <consortium name="The Broad Institute Genomics Platform"/>
            <consortium name="The Broad Institute Genome Sequencing Center for Infectious Disease"/>
            <person name="Wu L."/>
            <person name="Ma J."/>
        </authorList>
    </citation>
    <scope>NUCLEOTIDE SEQUENCE [LARGE SCALE GENOMIC DNA]</scope>
    <source>
        <strain evidence="2">JCM 16601</strain>
    </source>
</reference>
<accession>A0ABP7QNQ2</accession>
<keyword evidence="2" id="KW-1185">Reference proteome</keyword>
<dbReference type="Gene3D" id="3.30.530.20">
    <property type="match status" value="1"/>
</dbReference>
<evidence type="ECO:0000313" key="1">
    <source>
        <dbReference type="EMBL" id="GAA3985339.1"/>
    </source>
</evidence>
<dbReference type="Proteomes" id="UP001500742">
    <property type="component" value="Unassembled WGS sequence"/>
</dbReference>
<dbReference type="RefSeq" id="WP_259089197.1">
    <property type="nucleotide sequence ID" value="NZ_BAAAZC010000029.1"/>
</dbReference>
<dbReference type="SUPFAM" id="SSF55961">
    <property type="entry name" value="Bet v1-like"/>
    <property type="match status" value="1"/>
</dbReference>